<keyword evidence="1" id="KW-1133">Transmembrane helix</keyword>
<reference evidence="3 4" key="1">
    <citation type="submission" date="2016-03" db="EMBL/GenBank/DDBJ databases">
        <authorList>
            <person name="Ploux O."/>
        </authorList>
    </citation>
    <scope>NUCLEOTIDE SEQUENCE [LARGE SCALE GENOMIC DNA]</scope>
    <source>
        <strain evidence="3 4">EC13</strain>
    </source>
</reference>
<evidence type="ECO:0000256" key="1">
    <source>
        <dbReference type="SAM" id="Phobius"/>
    </source>
</evidence>
<evidence type="ECO:0000313" key="3">
    <source>
        <dbReference type="EMBL" id="KYG62610.1"/>
    </source>
</evidence>
<dbReference type="Pfam" id="PF07238">
    <property type="entry name" value="PilZ"/>
    <property type="match status" value="1"/>
</dbReference>
<protein>
    <recommendedName>
        <fullName evidence="2">PilZ domain-containing protein</fullName>
    </recommendedName>
</protein>
<dbReference type="RefSeq" id="WP_063208800.1">
    <property type="nucleotide sequence ID" value="NZ_LUKD01000008.1"/>
</dbReference>
<dbReference type="Proteomes" id="UP000075799">
    <property type="component" value="Unassembled WGS sequence"/>
</dbReference>
<dbReference type="EMBL" id="LUKD01000008">
    <property type="protein sequence ID" value="KYG62610.1"/>
    <property type="molecule type" value="Genomic_DNA"/>
</dbReference>
<feature type="transmembrane region" description="Helical" evidence="1">
    <location>
        <begin position="143"/>
        <end position="164"/>
    </location>
</feature>
<accession>A0A162FW95</accession>
<dbReference type="OrthoDB" id="5292301at2"/>
<comment type="caution">
    <text evidence="3">The sequence shown here is derived from an EMBL/GenBank/DDBJ whole genome shotgun (WGS) entry which is preliminary data.</text>
</comment>
<keyword evidence="1" id="KW-0472">Membrane</keyword>
<feature type="domain" description="PilZ" evidence="2">
    <location>
        <begin position="38"/>
        <end position="114"/>
    </location>
</feature>
<dbReference type="GO" id="GO:0035438">
    <property type="term" value="F:cyclic-di-GMP binding"/>
    <property type="evidence" value="ECO:0007669"/>
    <property type="project" value="InterPro"/>
</dbReference>
<evidence type="ECO:0000313" key="4">
    <source>
        <dbReference type="Proteomes" id="UP000075799"/>
    </source>
</evidence>
<organism evidence="3 4">
    <name type="scientific">Bdellovibrio bacteriovorus</name>
    <dbReference type="NCBI Taxonomy" id="959"/>
    <lineage>
        <taxon>Bacteria</taxon>
        <taxon>Pseudomonadati</taxon>
        <taxon>Bdellovibrionota</taxon>
        <taxon>Bdellovibrionia</taxon>
        <taxon>Bdellovibrionales</taxon>
        <taxon>Pseudobdellovibrionaceae</taxon>
        <taxon>Bdellovibrio</taxon>
    </lineage>
</organism>
<name>A0A162FW95_BDEBC</name>
<keyword evidence="1" id="KW-0812">Transmembrane</keyword>
<gene>
    <name evidence="3" type="ORF">AZI87_15040</name>
</gene>
<sequence length="179" mass="20126">MTSLARYHGRSPRYILDTEDESLIRVAGPKQVPWEEGTEIKNVSLTGLAFTAPDDLCPLLGEVVKIQFVPPGAKQMACYGIVTRLENISESRTLVGVHFYKLEMSQRIVLAQGLARKFKENQERSEIDGLLNRTRPKVSLANLPQLVMMGLLATLWCGAIWSLLRFEYAGLYKKLLGLF</sequence>
<evidence type="ECO:0000259" key="2">
    <source>
        <dbReference type="Pfam" id="PF07238"/>
    </source>
</evidence>
<dbReference type="InterPro" id="IPR009875">
    <property type="entry name" value="PilZ_domain"/>
</dbReference>
<proteinExistence type="predicted"/>
<dbReference type="AlphaFoldDB" id="A0A162FW95"/>